<comment type="caution">
    <text evidence="2">The sequence shown here is derived from an EMBL/GenBank/DDBJ whole genome shotgun (WGS) entry which is preliminary data.</text>
</comment>
<feature type="region of interest" description="Disordered" evidence="1">
    <location>
        <begin position="1"/>
        <end position="40"/>
    </location>
</feature>
<feature type="region of interest" description="Disordered" evidence="1">
    <location>
        <begin position="423"/>
        <end position="443"/>
    </location>
</feature>
<feature type="compositionally biased region" description="Low complexity" evidence="1">
    <location>
        <begin position="666"/>
        <end position="677"/>
    </location>
</feature>
<feature type="compositionally biased region" description="Basic and acidic residues" evidence="1">
    <location>
        <begin position="28"/>
        <end position="39"/>
    </location>
</feature>
<dbReference type="EMBL" id="JAHXZJ010001864">
    <property type="protein sequence ID" value="KAH0550698.1"/>
    <property type="molecule type" value="Genomic_DNA"/>
</dbReference>
<feature type="region of interest" description="Disordered" evidence="1">
    <location>
        <begin position="647"/>
        <end position="731"/>
    </location>
</feature>
<feature type="compositionally biased region" description="Low complexity" evidence="1">
    <location>
        <begin position="905"/>
        <end position="917"/>
    </location>
</feature>
<protein>
    <submittedName>
        <fullName evidence="2">Uncharacterized protein</fullName>
    </submittedName>
</protein>
<feature type="region of interest" description="Disordered" evidence="1">
    <location>
        <begin position="236"/>
        <end position="260"/>
    </location>
</feature>
<feature type="compositionally biased region" description="Polar residues" evidence="1">
    <location>
        <begin position="891"/>
        <end position="900"/>
    </location>
</feature>
<reference evidence="2 3" key="1">
    <citation type="journal article" date="2021" name="J. Hered.">
        <title>A chromosome-level genome assembly of the parasitoid wasp, Cotesia glomerata (Hymenoptera: Braconidae).</title>
        <authorList>
            <person name="Pinto B.J."/>
            <person name="Weis J.J."/>
            <person name="Gamble T."/>
            <person name="Ode P.J."/>
            <person name="Paul R."/>
            <person name="Zaspel J.M."/>
        </authorList>
    </citation>
    <scope>NUCLEOTIDE SEQUENCE [LARGE SCALE GENOMIC DNA]</scope>
    <source>
        <strain evidence="2">CgM1</strain>
    </source>
</reference>
<feature type="region of interest" description="Disordered" evidence="1">
    <location>
        <begin position="787"/>
        <end position="970"/>
    </location>
</feature>
<feature type="compositionally biased region" description="Low complexity" evidence="1">
    <location>
        <begin position="703"/>
        <end position="714"/>
    </location>
</feature>
<feature type="compositionally biased region" description="Low complexity" evidence="1">
    <location>
        <begin position="864"/>
        <end position="877"/>
    </location>
</feature>
<organism evidence="2 3">
    <name type="scientific">Cotesia glomerata</name>
    <name type="common">Lepidopteran parasitic wasp</name>
    <name type="synonym">Apanteles glomeratus</name>
    <dbReference type="NCBI Taxonomy" id="32391"/>
    <lineage>
        <taxon>Eukaryota</taxon>
        <taxon>Metazoa</taxon>
        <taxon>Ecdysozoa</taxon>
        <taxon>Arthropoda</taxon>
        <taxon>Hexapoda</taxon>
        <taxon>Insecta</taxon>
        <taxon>Pterygota</taxon>
        <taxon>Neoptera</taxon>
        <taxon>Endopterygota</taxon>
        <taxon>Hymenoptera</taxon>
        <taxon>Apocrita</taxon>
        <taxon>Ichneumonoidea</taxon>
        <taxon>Braconidae</taxon>
        <taxon>Microgastrinae</taxon>
        <taxon>Cotesia</taxon>
    </lineage>
</organism>
<feature type="region of interest" description="Disordered" evidence="1">
    <location>
        <begin position="121"/>
        <end position="140"/>
    </location>
</feature>
<feature type="compositionally biased region" description="Polar residues" evidence="1">
    <location>
        <begin position="802"/>
        <end position="817"/>
    </location>
</feature>
<gene>
    <name evidence="2" type="ORF">KQX54_020573</name>
</gene>
<sequence>MSDLIDLTSPEDKKIKPPKLTSPLIPLPDDKGNPGESKHINNPIINLEACGNLDDNPFDSALRKTSEFVSKSQDPFEIVWEKSMNSTKKSCRSTGDQSGSFQYHQAKLNKTADGFVTPSVTSVPKSSVTKSKNPAISVKPPTPEFHELSILDQSCLNDSFLLDSSVTGRPSTERYLKRLASDFESSNFELSQSILNQSTLNDSLSGTNSDDCPIKSIAAQRLASCVRQGLKQAEAARKNEGYHQQRSLSQGCHVSPHYSKSSRSYSATGAGLDKSLQELELASRDTLLDPLNNGFLNSSRDTISDISFIRKFSSASGGSASDTFNKINQAFIASKSLIENDTVKKSINSRLSTSFAEISDLKAKLSLLKSKSLERNETGSVSDPEAIVVNHNITSDSVFIDEHWERTNDARLIADKLEEMLTKSHKSSDSDELPSRIPSDNEVLTDNEVRVENLIELSSDTSNSTGFNSVDKVQSSSQSLLKSNDNSSVDVVRELEKELIDAENKPAAASLLMDLKKLIKAENNPQAIELLKNLEKMLGVKCQSNADLLEIFMNSSTSSSSNKDKNYEDTSVVTASDFTHETLKENISKTDSINSSDSKDKSQNSSTLKLIAGIQESLEKLLSENVGQPKLLLKKLNSVFSSIVSSEKTPATSPVKTARVSPMKNSELSRSVSSLARRSVDSPTKKSFGLKRRTSMTQIPYTGSSRRSSSAGRSVRADSPNKEIKSRLSSSAYQVTKSHQQVQQEAAVKIKPVPVIGKSKLRKKPEQALEVPKKGPLKAVIPLGNMHRRTSLGKRVAPTTPPKSSRASIGKTSTPNTGEEVLDCLKKPPKTKPLAASTPEGGYKNTRSSLPVPKSPRPSCSISPVTPKTPMVTPKTPRGSSPRVTPGASPRIQNKNNSLERSLVKKISSPTTPKSSPRVNKIKEVSHRLSLSSQPINKPGHSRRSEPVKQDLSKSESSKKTPGVLTEQNTPVAKVKPINLASKFVLRRTGSFRFPEKENKLLK</sequence>
<name>A0AAV7I033_COTGL</name>
<evidence type="ECO:0000313" key="3">
    <source>
        <dbReference type="Proteomes" id="UP000826195"/>
    </source>
</evidence>
<feature type="compositionally biased region" description="Basic and acidic residues" evidence="1">
    <location>
        <begin position="943"/>
        <end position="959"/>
    </location>
</feature>
<feature type="compositionally biased region" description="Basic and acidic residues" evidence="1">
    <location>
        <begin position="715"/>
        <end position="726"/>
    </location>
</feature>
<dbReference type="Proteomes" id="UP000826195">
    <property type="component" value="Unassembled WGS sequence"/>
</dbReference>
<evidence type="ECO:0000313" key="2">
    <source>
        <dbReference type="EMBL" id="KAH0550698.1"/>
    </source>
</evidence>
<feature type="compositionally biased region" description="Low complexity" evidence="1">
    <location>
        <begin position="121"/>
        <end position="132"/>
    </location>
</feature>
<evidence type="ECO:0000256" key="1">
    <source>
        <dbReference type="SAM" id="MobiDB-lite"/>
    </source>
</evidence>
<proteinExistence type="predicted"/>
<accession>A0AAV7I033</accession>
<keyword evidence="3" id="KW-1185">Reference proteome</keyword>
<dbReference type="AlphaFoldDB" id="A0AAV7I033"/>